<organism evidence="1 2">
    <name type="scientific">Paenibacillus harenae</name>
    <dbReference type="NCBI Taxonomy" id="306543"/>
    <lineage>
        <taxon>Bacteria</taxon>
        <taxon>Bacillati</taxon>
        <taxon>Bacillota</taxon>
        <taxon>Bacilli</taxon>
        <taxon>Bacillales</taxon>
        <taxon>Paenibacillaceae</taxon>
        <taxon>Paenibacillus</taxon>
    </lineage>
</organism>
<comment type="caution">
    <text evidence="1">The sequence shown here is derived from an EMBL/GenBank/DDBJ whole genome shotgun (WGS) entry which is preliminary data.</text>
</comment>
<dbReference type="EMBL" id="JAUSSU010000003">
    <property type="protein sequence ID" value="MDQ0112409.1"/>
    <property type="molecule type" value="Genomic_DNA"/>
</dbReference>
<dbReference type="Proteomes" id="UP001229346">
    <property type="component" value="Unassembled WGS sequence"/>
</dbReference>
<gene>
    <name evidence="1" type="ORF">J2T15_001844</name>
</gene>
<reference evidence="1 2" key="1">
    <citation type="submission" date="2023-07" db="EMBL/GenBank/DDBJ databases">
        <title>Sorghum-associated microbial communities from plants grown in Nebraska, USA.</title>
        <authorList>
            <person name="Schachtman D."/>
        </authorList>
    </citation>
    <scope>NUCLEOTIDE SEQUENCE [LARGE SCALE GENOMIC DNA]</scope>
    <source>
        <strain evidence="1 2">CC482</strain>
    </source>
</reference>
<keyword evidence="2" id="KW-1185">Reference proteome</keyword>
<evidence type="ECO:0000313" key="2">
    <source>
        <dbReference type="Proteomes" id="UP001229346"/>
    </source>
</evidence>
<proteinExistence type="predicted"/>
<protein>
    <submittedName>
        <fullName evidence="1">Uncharacterized protein</fullName>
    </submittedName>
</protein>
<accession>A0ABT9U1T9</accession>
<name>A0ABT9U1T9_PAEHA</name>
<evidence type="ECO:0000313" key="1">
    <source>
        <dbReference type="EMBL" id="MDQ0112409.1"/>
    </source>
</evidence>
<sequence length="60" mass="6773">MTPGSSSASLTFYPILKWTLGIYQYPFSKKKMLSGPSRPTEHLIANFNSLYSASETVQLW</sequence>